<sequence length="371" mass="42889">MENLFFFSGSITTFFIILLLSKRDKAIYDWFLICWFSIILFHVFVFYLSANNRFSFSLELSSAVVFLNGPVLWLYTRSLFEKRISWKEVVHFLPFVINLAIIAPYALQNTLAPFSDFTRTILAWAKLGSILIYCLWSIHTINKTLKFAEDNFSNVESQHLAWLKMALKTVLLLWLIGFLSQLAVITDLFELDLANEDLFINIAVSVLVIYMGYYGFRQAPVFLGGSISTWAKQAESEQEVMMEKYHHSSLDDALVKQYANLLEKLMSEKKPYIDPELNLSKLATELNLSTNQLSQVINQFYKKNFYEYINSYRIEAVKNRLANGHHKTTTLLGIALEAGFNSKATFNRFFKKYTGQTPSEYLKVLNTKSNP</sequence>
<gene>
    <name evidence="6" type="ORF">ACFSKV_10300</name>
</gene>
<dbReference type="SMART" id="SM00342">
    <property type="entry name" value="HTH_ARAC"/>
    <property type="match status" value="1"/>
</dbReference>
<dbReference type="Pfam" id="PF12833">
    <property type="entry name" value="HTH_18"/>
    <property type="match status" value="1"/>
</dbReference>
<dbReference type="InterPro" id="IPR009057">
    <property type="entry name" value="Homeodomain-like_sf"/>
</dbReference>
<dbReference type="InterPro" id="IPR018060">
    <property type="entry name" value="HTH_AraC"/>
</dbReference>
<dbReference type="InterPro" id="IPR020449">
    <property type="entry name" value="Tscrpt_reg_AraC-type_HTH"/>
</dbReference>
<dbReference type="PANTHER" id="PTHR43280:SF29">
    <property type="entry name" value="ARAC-FAMILY TRANSCRIPTIONAL REGULATOR"/>
    <property type="match status" value="1"/>
</dbReference>
<feature type="transmembrane region" description="Helical" evidence="4">
    <location>
        <begin position="198"/>
        <end position="216"/>
    </location>
</feature>
<feature type="transmembrane region" description="Helical" evidence="4">
    <location>
        <begin position="88"/>
        <end position="107"/>
    </location>
</feature>
<evidence type="ECO:0000313" key="7">
    <source>
        <dbReference type="Proteomes" id="UP001597414"/>
    </source>
</evidence>
<keyword evidence="4" id="KW-0812">Transmembrane</keyword>
<dbReference type="SUPFAM" id="SSF46689">
    <property type="entry name" value="Homeodomain-like"/>
    <property type="match status" value="1"/>
</dbReference>
<proteinExistence type="predicted"/>
<dbReference type="PRINTS" id="PR00032">
    <property type="entry name" value="HTHARAC"/>
</dbReference>
<dbReference type="PROSITE" id="PS01124">
    <property type="entry name" value="HTH_ARAC_FAMILY_2"/>
    <property type="match status" value="1"/>
</dbReference>
<dbReference type="PROSITE" id="PS00041">
    <property type="entry name" value="HTH_ARAC_FAMILY_1"/>
    <property type="match status" value="1"/>
</dbReference>
<feature type="domain" description="HTH araC/xylS-type" evidence="5">
    <location>
        <begin position="256"/>
        <end position="364"/>
    </location>
</feature>
<dbReference type="InterPro" id="IPR018062">
    <property type="entry name" value="HTH_AraC-typ_CS"/>
</dbReference>
<dbReference type="PANTHER" id="PTHR43280">
    <property type="entry name" value="ARAC-FAMILY TRANSCRIPTIONAL REGULATOR"/>
    <property type="match status" value="1"/>
</dbReference>
<feature type="transmembrane region" description="Helical" evidence="4">
    <location>
        <begin position="6"/>
        <end position="21"/>
    </location>
</feature>
<keyword evidence="2" id="KW-0238">DNA-binding</keyword>
<protein>
    <submittedName>
        <fullName evidence="6">Helix-turn-helix domain-containing protein</fullName>
    </submittedName>
</protein>
<comment type="caution">
    <text evidence="6">The sequence shown here is derived from an EMBL/GenBank/DDBJ whole genome shotgun (WGS) entry which is preliminary data.</text>
</comment>
<feature type="transmembrane region" description="Helical" evidence="4">
    <location>
        <begin position="127"/>
        <end position="145"/>
    </location>
</feature>
<accession>A0ABW5B8G4</accession>
<feature type="transmembrane region" description="Helical" evidence="4">
    <location>
        <begin position="54"/>
        <end position="76"/>
    </location>
</feature>
<keyword evidence="4" id="KW-0472">Membrane</keyword>
<evidence type="ECO:0000259" key="5">
    <source>
        <dbReference type="PROSITE" id="PS01124"/>
    </source>
</evidence>
<dbReference type="RefSeq" id="WP_380802193.1">
    <property type="nucleotide sequence ID" value="NZ_JBHUIV010000016.1"/>
</dbReference>
<evidence type="ECO:0000256" key="2">
    <source>
        <dbReference type="ARBA" id="ARBA00023125"/>
    </source>
</evidence>
<dbReference type="EMBL" id="JBHUIV010000016">
    <property type="protein sequence ID" value="MFD2201960.1"/>
    <property type="molecule type" value="Genomic_DNA"/>
</dbReference>
<dbReference type="Proteomes" id="UP001597414">
    <property type="component" value="Unassembled WGS sequence"/>
</dbReference>
<keyword evidence="7" id="KW-1185">Reference proteome</keyword>
<evidence type="ECO:0000256" key="1">
    <source>
        <dbReference type="ARBA" id="ARBA00023015"/>
    </source>
</evidence>
<organism evidence="6 7">
    <name type="scientific">Shivajiella indica</name>
    <dbReference type="NCBI Taxonomy" id="872115"/>
    <lineage>
        <taxon>Bacteria</taxon>
        <taxon>Pseudomonadati</taxon>
        <taxon>Bacteroidota</taxon>
        <taxon>Cytophagia</taxon>
        <taxon>Cytophagales</taxon>
        <taxon>Cyclobacteriaceae</taxon>
        <taxon>Shivajiella</taxon>
    </lineage>
</organism>
<name>A0ABW5B8G4_9BACT</name>
<keyword evidence="3" id="KW-0804">Transcription</keyword>
<evidence type="ECO:0000256" key="3">
    <source>
        <dbReference type="ARBA" id="ARBA00023163"/>
    </source>
</evidence>
<evidence type="ECO:0000256" key="4">
    <source>
        <dbReference type="SAM" id="Phobius"/>
    </source>
</evidence>
<reference evidence="7" key="1">
    <citation type="journal article" date="2019" name="Int. J. Syst. Evol. Microbiol.">
        <title>The Global Catalogue of Microorganisms (GCM) 10K type strain sequencing project: providing services to taxonomists for standard genome sequencing and annotation.</title>
        <authorList>
            <consortium name="The Broad Institute Genomics Platform"/>
            <consortium name="The Broad Institute Genome Sequencing Center for Infectious Disease"/>
            <person name="Wu L."/>
            <person name="Ma J."/>
        </authorList>
    </citation>
    <scope>NUCLEOTIDE SEQUENCE [LARGE SCALE GENOMIC DNA]</scope>
    <source>
        <strain evidence="7">KCTC 19812</strain>
    </source>
</reference>
<feature type="transmembrane region" description="Helical" evidence="4">
    <location>
        <begin position="166"/>
        <end position="186"/>
    </location>
</feature>
<keyword evidence="4" id="KW-1133">Transmembrane helix</keyword>
<evidence type="ECO:0000313" key="6">
    <source>
        <dbReference type="EMBL" id="MFD2201960.1"/>
    </source>
</evidence>
<keyword evidence="1" id="KW-0805">Transcription regulation</keyword>
<dbReference type="Gene3D" id="1.10.10.60">
    <property type="entry name" value="Homeodomain-like"/>
    <property type="match status" value="2"/>
</dbReference>
<feature type="transmembrane region" description="Helical" evidence="4">
    <location>
        <begin position="28"/>
        <end position="48"/>
    </location>
</feature>